<evidence type="ECO:0000259" key="9">
    <source>
        <dbReference type="PROSITE" id="PS00022"/>
    </source>
</evidence>
<dbReference type="Pfam" id="PF12036">
    <property type="entry name" value="DUF3522"/>
    <property type="match status" value="1"/>
</dbReference>
<evidence type="ECO:0000313" key="12">
    <source>
        <dbReference type="Proteomes" id="UP000472273"/>
    </source>
</evidence>
<gene>
    <name evidence="11" type="primary">PGAP6</name>
</gene>
<feature type="transmembrane region" description="Helical" evidence="8">
    <location>
        <begin position="647"/>
        <end position="668"/>
    </location>
</feature>
<evidence type="ECO:0000313" key="11">
    <source>
        <dbReference type="Ensembl" id="ENSPTXP00000020535.1"/>
    </source>
</evidence>
<feature type="region of interest" description="Disordered" evidence="7">
    <location>
        <begin position="1"/>
        <end position="40"/>
    </location>
</feature>
<evidence type="ECO:0000256" key="1">
    <source>
        <dbReference type="ARBA" id="ARBA00004651"/>
    </source>
</evidence>
<evidence type="ECO:0000256" key="6">
    <source>
        <dbReference type="ARBA" id="ARBA00023136"/>
    </source>
</evidence>
<evidence type="ECO:0000256" key="3">
    <source>
        <dbReference type="ARBA" id="ARBA00022475"/>
    </source>
</evidence>
<keyword evidence="6 8" id="KW-0472">Membrane</keyword>
<keyword evidence="12" id="KW-1185">Reference proteome</keyword>
<reference evidence="11" key="2">
    <citation type="submission" date="2025-09" db="UniProtKB">
        <authorList>
            <consortium name="Ensembl"/>
        </authorList>
    </citation>
    <scope>IDENTIFICATION</scope>
</reference>
<evidence type="ECO:0000256" key="4">
    <source>
        <dbReference type="ARBA" id="ARBA00022692"/>
    </source>
</evidence>
<evidence type="ECO:0000256" key="7">
    <source>
        <dbReference type="SAM" id="MobiDB-lite"/>
    </source>
</evidence>
<dbReference type="InterPro" id="IPR021910">
    <property type="entry name" value="NGX6/PGAP6/MYMK"/>
</dbReference>
<keyword evidence="3" id="KW-1003">Cell membrane</keyword>
<dbReference type="PANTHER" id="PTHR14319:SF7">
    <property type="entry name" value="POST-GPI ATTACHMENT TO PROTEINS FACTOR 6"/>
    <property type="match status" value="1"/>
</dbReference>
<dbReference type="AlphaFoldDB" id="A0A670Z9V7"/>
<feature type="transmembrane region" description="Helical" evidence="8">
    <location>
        <begin position="612"/>
        <end position="631"/>
    </location>
</feature>
<keyword evidence="4 8" id="KW-0812">Transmembrane</keyword>
<dbReference type="Ensembl" id="ENSPTXT00000021159.1">
    <property type="protein sequence ID" value="ENSPTXP00000020535.1"/>
    <property type="gene ID" value="ENSPTXG00000014191.1"/>
</dbReference>
<organism evidence="11 12">
    <name type="scientific">Pseudonaja textilis</name>
    <name type="common">Eastern brown snake</name>
    <dbReference type="NCBI Taxonomy" id="8673"/>
    <lineage>
        <taxon>Eukaryota</taxon>
        <taxon>Metazoa</taxon>
        <taxon>Chordata</taxon>
        <taxon>Craniata</taxon>
        <taxon>Vertebrata</taxon>
        <taxon>Euteleostomi</taxon>
        <taxon>Lepidosauria</taxon>
        <taxon>Squamata</taxon>
        <taxon>Bifurcata</taxon>
        <taxon>Unidentata</taxon>
        <taxon>Episquamata</taxon>
        <taxon>Toxicofera</taxon>
        <taxon>Serpentes</taxon>
        <taxon>Colubroidea</taxon>
        <taxon>Elapidae</taxon>
        <taxon>Hydrophiinae</taxon>
        <taxon>Pseudonaja</taxon>
    </lineage>
</organism>
<name>A0A670Z9V7_PSETE</name>
<accession>A0A670Z9V7</accession>
<evidence type="ECO:0000256" key="8">
    <source>
        <dbReference type="SAM" id="Phobius"/>
    </source>
</evidence>
<keyword evidence="5 8" id="KW-1133">Transmembrane helix</keyword>
<reference evidence="11" key="1">
    <citation type="submission" date="2025-08" db="UniProtKB">
        <authorList>
            <consortium name="Ensembl"/>
        </authorList>
    </citation>
    <scope>IDENTIFICATION</scope>
</reference>
<dbReference type="PROSITE" id="PS01186">
    <property type="entry name" value="EGF_2"/>
    <property type="match status" value="1"/>
</dbReference>
<feature type="domain" description="EGF-like" evidence="9 10">
    <location>
        <begin position="477"/>
        <end position="488"/>
    </location>
</feature>
<evidence type="ECO:0000256" key="2">
    <source>
        <dbReference type="ARBA" id="ARBA00005542"/>
    </source>
</evidence>
<dbReference type="PANTHER" id="PTHR14319">
    <property type="entry name" value="FIVE-SPAN TRANSMEMBRANE PROTEIN M83"/>
    <property type="match status" value="1"/>
</dbReference>
<feature type="transmembrane region" description="Helical" evidence="8">
    <location>
        <begin position="587"/>
        <end position="606"/>
    </location>
</feature>
<dbReference type="GO" id="GO:0005886">
    <property type="term" value="C:plasma membrane"/>
    <property type="evidence" value="ECO:0007669"/>
    <property type="project" value="UniProtKB-SubCell"/>
</dbReference>
<dbReference type="PROSITE" id="PS00022">
    <property type="entry name" value="EGF_1"/>
    <property type="match status" value="1"/>
</dbReference>
<feature type="transmembrane region" description="Helical" evidence="8">
    <location>
        <begin position="501"/>
        <end position="525"/>
    </location>
</feature>
<dbReference type="Proteomes" id="UP000472273">
    <property type="component" value="Unplaced"/>
</dbReference>
<protein>
    <submittedName>
        <fullName evidence="11">Post-GPI attachment to proteins 6</fullName>
    </submittedName>
</protein>
<evidence type="ECO:0000259" key="10">
    <source>
        <dbReference type="PROSITE" id="PS01186"/>
    </source>
</evidence>
<dbReference type="GeneTree" id="ENSGT00940000160060"/>
<comment type="subcellular location">
    <subcellularLocation>
        <location evidence="1">Cell membrane</location>
        <topology evidence="1">Multi-pass membrane protein</topology>
    </subcellularLocation>
</comment>
<evidence type="ECO:0000256" key="5">
    <source>
        <dbReference type="ARBA" id="ARBA00022989"/>
    </source>
</evidence>
<proteinExistence type="inferred from homology"/>
<dbReference type="InterPro" id="IPR000742">
    <property type="entry name" value="EGF"/>
</dbReference>
<sequence length="727" mass="79647">MPGAGGGSGKAAPAILTQPGAPGGFSESPQPPLLWQAGRGRRDSDPAFLSEYFSQNSQTLSFYSWYGSAKIFRFRIPEDTVLLRWLLQASRDKGPECGKTQVTFHIRYGAPPVINPLGTQFPMNTSVPPSFSQTLTLDAALQNSTFVNLTNPAAGDWFLAAHLPAASSKIEMKGFSRSCSYTFQPDLFVLRQVDVVVLEPDVPVQQVLSKGKVLHCLEACSIFLASPPWGRWLWITVESLGGASASVLVLASLLAACKPGDAASFLGFYQSLKQNQGMVMPGSHLNSTLLTMGSSHNVSGPGNTCLHGQPIVREELDVVSVRFRILGDSTVTVQSDIPTLLLLNLNSGMDSGGNLLGSILSWQTSAGLGNATVLACLSPMSPALSLNGSRGCWTAFAQGYLLNVSMSSREAAVIVPYPQSDSWYLSLKLLCPKQSEGCDQAQGQVAMLAYLTPCFDDCGTYGQCSLMRRHGYLYTGCICKAGWAGWGCTDGTKAQSVGTQILATLLLTLSNLFFLPAIAVALYHYHLVEASVYTFTMFFSTFYHACDQSGIAVMCIMDYDTLQFCDFLGSVVSIWVTILCMAQVKKILKYVLCMLGTLVIAMSLQLDRRGVWNMMGPCVFALTVMASLWVYRGISRRHCYPPSWKRWVFFLFPGTSLALVAIAVYTFMETTENYYYTHSIWHILVASSVAFLLPPGDKQKDPWAWSRKLLCHYQICRNDQEELYTVR</sequence>
<comment type="similarity">
    <text evidence="2">Belongs to the TMEM8 family.</text>
</comment>